<evidence type="ECO:0000256" key="3">
    <source>
        <dbReference type="ARBA" id="ARBA00022781"/>
    </source>
</evidence>
<gene>
    <name evidence="8" type="primary">atpH</name>
    <name evidence="9" type="ORF">GCM10008942_00240</name>
</gene>
<dbReference type="NCBIfam" id="NF004406">
    <property type="entry name" value="PRK05758.3-2"/>
    <property type="match status" value="1"/>
</dbReference>
<evidence type="ECO:0000313" key="9">
    <source>
        <dbReference type="EMBL" id="GAA0555742.1"/>
    </source>
</evidence>
<dbReference type="PRINTS" id="PR00125">
    <property type="entry name" value="ATPASEDELTA"/>
</dbReference>
<reference evidence="9 10" key="1">
    <citation type="journal article" date="2019" name="Int. J. Syst. Evol. Microbiol.">
        <title>The Global Catalogue of Microorganisms (GCM) 10K type strain sequencing project: providing services to taxonomists for standard genome sequencing and annotation.</title>
        <authorList>
            <consortium name="The Broad Institute Genomics Platform"/>
            <consortium name="The Broad Institute Genome Sequencing Center for Infectious Disease"/>
            <person name="Wu L."/>
            <person name="Ma J."/>
        </authorList>
    </citation>
    <scope>NUCLEOTIDE SEQUENCE [LARGE SCALE GENOMIC DNA]</scope>
    <source>
        <strain evidence="9 10">JCM 15089</strain>
    </source>
</reference>
<keyword evidence="7 8" id="KW-0066">ATP synthesis</keyword>
<keyword evidence="2 8" id="KW-0813">Transport</keyword>
<comment type="subcellular location">
    <subcellularLocation>
        <location evidence="8">Cell membrane</location>
        <topology evidence="8">Peripheral membrane protein</topology>
    </subcellularLocation>
    <subcellularLocation>
        <location evidence="1">Membrane</location>
    </subcellularLocation>
</comment>
<dbReference type="Gene3D" id="1.10.520.20">
    <property type="entry name" value="N-terminal domain of the delta subunit of the F1F0-ATP synthase"/>
    <property type="match status" value="1"/>
</dbReference>
<dbReference type="InterPro" id="IPR026015">
    <property type="entry name" value="ATP_synth_OSCP/delta_N_sf"/>
</dbReference>
<protein>
    <recommendedName>
        <fullName evidence="8">ATP synthase subunit delta</fullName>
    </recommendedName>
    <alternativeName>
        <fullName evidence="8">ATP synthase F(1) sector subunit delta</fullName>
    </alternativeName>
    <alternativeName>
        <fullName evidence="8">F-type ATPase subunit delta</fullName>
        <shortName evidence="8">F-ATPase subunit delta</shortName>
    </alternativeName>
</protein>
<keyword evidence="6 8" id="KW-0139">CF(1)</keyword>
<name>A0ABN1DYZ2_9PROT</name>
<keyword evidence="10" id="KW-1185">Reference proteome</keyword>
<evidence type="ECO:0000313" key="10">
    <source>
        <dbReference type="Proteomes" id="UP001499951"/>
    </source>
</evidence>
<evidence type="ECO:0000256" key="1">
    <source>
        <dbReference type="ARBA" id="ARBA00004370"/>
    </source>
</evidence>
<evidence type="ECO:0000256" key="4">
    <source>
        <dbReference type="ARBA" id="ARBA00023065"/>
    </source>
</evidence>
<evidence type="ECO:0000256" key="5">
    <source>
        <dbReference type="ARBA" id="ARBA00023136"/>
    </source>
</evidence>
<evidence type="ECO:0000256" key="2">
    <source>
        <dbReference type="ARBA" id="ARBA00022448"/>
    </source>
</evidence>
<evidence type="ECO:0000256" key="8">
    <source>
        <dbReference type="HAMAP-Rule" id="MF_01416"/>
    </source>
</evidence>
<keyword evidence="5 8" id="KW-0472">Membrane</keyword>
<keyword evidence="8" id="KW-1003">Cell membrane</keyword>
<comment type="similarity">
    <text evidence="8">Belongs to the ATPase delta chain family.</text>
</comment>
<proteinExistence type="inferred from homology"/>
<comment type="function">
    <text evidence="8">This protein is part of the stalk that links CF(0) to CF(1). It either transmits conformational changes from CF(0) to CF(1) or is implicated in proton conduction.</text>
</comment>
<comment type="function">
    <text evidence="8">F(1)F(0) ATP synthase produces ATP from ADP in the presence of a proton or sodium gradient. F-type ATPases consist of two structural domains, F(1) containing the extramembraneous catalytic core and F(0) containing the membrane proton channel, linked together by a central stalk and a peripheral stalk. During catalysis, ATP synthesis in the catalytic domain of F(1) is coupled via a rotary mechanism of the central stalk subunits to proton translocation.</text>
</comment>
<keyword evidence="3 8" id="KW-0375">Hydrogen ion transport</keyword>
<dbReference type="Pfam" id="PF00213">
    <property type="entry name" value="OSCP"/>
    <property type="match status" value="1"/>
</dbReference>
<organism evidence="9 10">
    <name type="scientific">Rhizomicrobium electricum</name>
    <dbReference type="NCBI Taxonomy" id="480070"/>
    <lineage>
        <taxon>Bacteria</taxon>
        <taxon>Pseudomonadati</taxon>
        <taxon>Pseudomonadota</taxon>
        <taxon>Alphaproteobacteria</taxon>
        <taxon>Micropepsales</taxon>
        <taxon>Micropepsaceae</taxon>
        <taxon>Rhizomicrobium</taxon>
    </lineage>
</organism>
<dbReference type="EMBL" id="BAAADD010000001">
    <property type="protein sequence ID" value="GAA0555742.1"/>
    <property type="molecule type" value="Genomic_DNA"/>
</dbReference>
<comment type="caution">
    <text evidence="9">The sequence shown here is derived from an EMBL/GenBank/DDBJ whole genome shotgun (WGS) entry which is preliminary data.</text>
</comment>
<dbReference type="HAMAP" id="MF_01416">
    <property type="entry name" value="ATP_synth_delta_bact"/>
    <property type="match status" value="1"/>
</dbReference>
<dbReference type="Proteomes" id="UP001499951">
    <property type="component" value="Unassembled WGS sequence"/>
</dbReference>
<dbReference type="PANTHER" id="PTHR11910">
    <property type="entry name" value="ATP SYNTHASE DELTA CHAIN"/>
    <property type="match status" value="1"/>
</dbReference>
<evidence type="ECO:0000256" key="7">
    <source>
        <dbReference type="ARBA" id="ARBA00023310"/>
    </source>
</evidence>
<evidence type="ECO:0000256" key="6">
    <source>
        <dbReference type="ARBA" id="ARBA00023196"/>
    </source>
</evidence>
<accession>A0ABN1DYZ2</accession>
<dbReference type="InterPro" id="IPR000711">
    <property type="entry name" value="ATPase_OSCP/dsu"/>
</dbReference>
<keyword evidence="4 8" id="KW-0406">Ion transport</keyword>
<sequence>MADEAHLSGIAGRYALAVFELALETKAIDAVGRDFLTLKGLLAESADLARLVRAPVFSRDDQAKGIRAVLDAVGADALTTRFLLLLCAKRRLFLLPAIIRDFNTLVEREKGEIAAQVLSAHKLNDAQIAELKRALKEKLGRDPLLNTEVDPTLLGGLVVKVGSRMIDSSLRSKLNGLRLAMRGASH</sequence>
<dbReference type="SUPFAM" id="SSF47928">
    <property type="entry name" value="N-terminal domain of the delta subunit of the F1F0-ATP synthase"/>
    <property type="match status" value="1"/>
</dbReference>
<dbReference type="NCBIfam" id="TIGR01145">
    <property type="entry name" value="ATP_synt_delta"/>
    <property type="match status" value="1"/>
</dbReference>
<dbReference type="RefSeq" id="WP_166930217.1">
    <property type="nucleotide sequence ID" value="NZ_BAAADD010000001.1"/>
</dbReference>